<accession>A0A8J2SXH9</accession>
<comment type="caution">
    <text evidence="1">The sequence shown here is derived from an EMBL/GenBank/DDBJ whole genome shotgun (WGS) entry which is preliminary data.</text>
</comment>
<organism evidence="1 2">
    <name type="scientific">Pelagomonas calceolata</name>
    <dbReference type="NCBI Taxonomy" id="35677"/>
    <lineage>
        <taxon>Eukaryota</taxon>
        <taxon>Sar</taxon>
        <taxon>Stramenopiles</taxon>
        <taxon>Ochrophyta</taxon>
        <taxon>Pelagophyceae</taxon>
        <taxon>Pelagomonadales</taxon>
        <taxon>Pelagomonadaceae</taxon>
        <taxon>Pelagomonas</taxon>
    </lineage>
</organism>
<evidence type="ECO:0000313" key="1">
    <source>
        <dbReference type="EMBL" id="CAH0375284.1"/>
    </source>
</evidence>
<sequence>LLLHVHGLPQEADAPQTPAAADLGPLAVHDKGAPVVVRHRRRGLLGRVLVVVERRGLVRGPPRLDDGRRARRALADLVAVDVPLGVAVVLVAQVVEFRAAVDVAVGDARGEPGAVDDALDAVAALVARALRGLVGGRHGVVGLPDVGHCCFAASVLRWFLRRVGSCGGGVGQRCGVLWQRFC</sequence>
<protein>
    <submittedName>
        <fullName evidence="1">Uncharacterized protein</fullName>
    </submittedName>
</protein>
<reference evidence="1" key="1">
    <citation type="submission" date="2021-11" db="EMBL/GenBank/DDBJ databases">
        <authorList>
            <consortium name="Genoscope - CEA"/>
            <person name="William W."/>
        </authorList>
    </citation>
    <scope>NUCLEOTIDE SEQUENCE</scope>
</reference>
<name>A0A8J2SXH9_9STRA</name>
<feature type="non-terminal residue" evidence="1">
    <location>
        <position position="182"/>
    </location>
</feature>
<feature type="non-terminal residue" evidence="1">
    <location>
        <position position="1"/>
    </location>
</feature>
<dbReference type="EMBL" id="CAKKNE010000004">
    <property type="protein sequence ID" value="CAH0375284.1"/>
    <property type="molecule type" value="Genomic_DNA"/>
</dbReference>
<evidence type="ECO:0000313" key="2">
    <source>
        <dbReference type="Proteomes" id="UP000789595"/>
    </source>
</evidence>
<gene>
    <name evidence="1" type="ORF">PECAL_4P26110</name>
</gene>
<keyword evidence="2" id="KW-1185">Reference proteome</keyword>
<dbReference type="Proteomes" id="UP000789595">
    <property type="component" value="Unassembled WGS sequence"/>
</dbReference>
<proteinExistence type="predicted"/>
<dbReference type="AlphaFoldDB" id="A0A8J2SXH9"/>